<keyword evidence="3" id="KW-0597">Phosphoprotein</keyword>
<evidence type="ECO:0000256" key="1">
    <source>
        <dbReference type="ARBA" id="ARBA00000085"/>
    </source>
</evidence>
<evidence type="ECO:0000259" key="8">
    <source>
        <dbReference type="SMART" id="SM00065"/>
    </source>
</evidence>
<dbReference type="EMBL" id="LC066397">
    <property type="protein sequence ID" value="BAT31473.1"/>
    <property type="molecule type" value="Genomic_DNA"/>
</dbReference>
<reference evidence="10" key="1">
    <citation type="journal article" date="2015" name="Proc. Natl. Acad. Sci. U.S.A.">
        <title>Bacterial clade with the ribosomal RNA operon on a small plasmid rather than the chromosome.</title>
        <authorList>
            <person name="Anda M."/>
            <person name="Ohtsubo Y."/>
            <person name="Okubo T."/>
            <person name="Sugawara M."/>
            <person name="Nagata Y."/>
            <person name="Tsuda M."/>
            <person name="Minamisawa K."/>
            <person name="Mitsui H."/>
        </authorList>
    </citation>
    <scope>NUCLEOTIDE SEQUENCE</scope>
    <source>
        <strain evidence="10">DSM 15513</strain>
    </source>
</reference>
<feature type="domain" description="GAF" evidence="8">
    <location>
        <begin position="27"/>
        <end position="169"/>
    </location>
</feature>
<keyword evidence="6 10" id="KW-0418">Kinase</keyword>
<dbReference type="PANTHER" id="PTHR43102:SF2">
    <property type="entry name" value="GAF DOMAIN-CONTAINING PROTEIN"/>
    <property type="match status" value="1"/>
</dbReference>
<proteinExistence type="predicted"/>
<dbReference type="InterPro" id="IPR003018">
    <property type="entry name" value="GAF"/>
</dbReference>
<dbReference type="GO" id="GO:0004673">
    <property type="term" value="F:protein histidine kinase activity"/>
    <property type="evidence" value="ECO:0007669"/>
    <property type="project" value="UniProtKB-EC"/>
</dbReference>
<keyword evidence="5" id="KW-0547">Nucleotide-binding</keyword>
<dbReference type="SMART" id="SM00911">
    <property type="entry name" value="HWE_HK"/>
    <property type="match status" value="1"/>
</dbReference>
<accession>A0A0N7KZ42</accession>
<evidence type="ECO:0000313" key="10">
    <source>
        <dbReference type="EMBL" id="BAT31473.1"/>
    </source>
</evidence>
<evidence type="ECO:0000256" key="5">
    <source>
        <dbReference type="ARBA" id="ARBA00022741"/>
    </source>
</evidence>
<comment type="catalytic activity">
    <reaction evidence="1">
        <text>ATP + protein L-histidine = ADP + protein N-phospho-L-histidine.</text>
        <dbReference type="EC" id="2.7.13.3"/>
    </reaction>
</comment>
<dbReference type="OrthoDB" id="341208at2"/>
<evidence type="ECO:0000256" key="2">
    <source>
        <dbReference type="ARBA" id="ARBA00012438"/>
    </source>
</evidence>
<keyword evidence="7" id="KW-0067">ATP-binding</keyword>
<sequence length="383" mass="42373">MSLVIYRTAFESARAAALARYHILDTPREDEFDDLAQIASEVCEAPIALVSFLDEHRDFFKAEVGAGRREAPRETSFCRHAVLQEHLTIIPDASKDPRFQHNPLVVDDPKLRFYAGAAIETPDGIPIGTVCVFDLKPRTLNENQGRTLKLLARQARTQLELRRSLAEREEALSDALKLEEKHRLAVERQSEIAREMAHRMKNSLAMVQAIVSQTIRQSRDVETLQEAITTRVSALARAQEVLLSQGTECVDIRDAVEIALGPHRPGEGRFDISGPPIMLDSQETLGLSLGLHELATNAAKYGALSTTEGHVVVAWTQEAGRFALDWRESGGPAVESPTRVGFGSKLMKRVVASYFGGKAQLDFAPSGVVFRLESERKSRDPVA</sequence>
<evidence type="ECO:0000256" key="4">
    <source>
        <dbReference type="ARBA" id="ARBA00022679"/>
    </source>
</evidence>
<dbReference type="InterPro" id="IPR011102">
    <property type="entry name" value="Sig_transdc_His_kinase_HWE"/>
</dbReference>
<name>A0A0N7KZ42_9HYPH</name>
<dbReference type="Gene3D" id="3.30.565.10">
    <property type="entry name" value="Histidine kinase-like ATPase, C-terminal domain"/>
    <property type="match status" value="1"/>
</dbReference>
<evidence type="ECO:0000256" key="6">
    <source>
        <dbReference type="ARBA" id="ARBA00022777"/>
    </source>
</evidence>
<feature type="domain" description="Signal transduction histidine kinase HWE region" evidence="9">
    <location>
        <begin position="195"/>
        <end position="276"/>
    </location>
</feature>
<protein>
    <recommendedName>
        <fullName evidence="2">histidine kinase</fullName>
        <ecNumber evidence="2">2.7.13.3</ecNumber>
    </recommendedName>
</protein>
<dbReference type="AlphaFoldDB" id="A0A0N7KZ42"/>
<dbReference type="Pfam" id="PF07536">
    <property type="entry name" value="HWE_HK"/>
    <property type="match status" value="1"/>
</dbReference>
<dbReference type="Gene3D" id="3.30.450.40">
    <property type="match status" value="1"/>
</dbReference>
<dbReference type="PANTHER" id="PTHR43102">
    <property type="entry name" value="SLR1143 PROTEIN"/>
    <property type="match status" value="1"/>
</dbReference>
<dbReference type="InterPro" id="IPR036890">
    <property type="entry name" value="HATPase_C_sf"/>
</dbReference>
<keyword evidence="4" id="KW-0808">Transferase</keyword>
<dbReference type="InterPro" id="IPR029016">
    <property type="entry name" value="GAF-like_dom_sf"/>
</dbReference>
<dbReference type="SUPFAM" id="SSF55781">
    <property type="entry name" value="GAF domain-like"/>
    <property type="match status" value="1"/>
</dbReference>
<evidence type="ECO:0000256" key="7">
    <source>
        <dbReference type="ARBA" id="ARBA00022840"/>
    </source>
</evidence>
<dbReference type="GO" id="GO:0005524">
    <property type="term" value="F:ATP binding"/>
    <property type="evidence" value="ECO:0007669"/>
    <property type="project" value="UniProtKB-KW"/>
</dbReference>
<dbReference type="SMART" id="SM00065">
    <property type="entry name" value="GAF"/>
    <property type="match status" value="1"/>
</dbReference>
<evidence type="ECO:0000259" key="9">
    <source>
        <dbReference type="SMART" id="SM00911"/>
    </source>
</evidence>
<dbReference type="EC" id="2.7.13.3" evidence="2"/>
<organism evidence="10">
    <name type="scientific">Fulvimarina pelagi</name>
    <dbReference type="NCBI Taxonomy" id="217511"/>
    <lineage>
        <taxon>Bacteria</taxon>
        <taxon>Pseudomonadati</taxon>
        <taxon>Pseudomonadota</taxon>
        <taxon>Alphaproteobacteria</taxon>
        <taxon>Hyphomicrobiales</taxon>
        <taxon>Aurantimonadaceae</taxon>
        <taxon>Fulvimarina</taxon>
    </lineage>
</organism>
<evidence type="ECO:0000256" key="3">
    <source>
        <dbReference type="ARBA" id="ARBA00022553"/>
    </source>
</evidence>